<evidence type="ECO:0000256" key="5">
    <source>
        <dbReference type="ARBA" id="ARBA00023088"/>
    </source>
</evidence>
<name>A0A564T216_STRCV</name>
<dbReference type="RefSeq" id="WP_260843552.1">
    <property type="nucleotide sequence ID" value="NZ_CABHMZ010000016.1"/>
</dbReference>
<keyword evidence="2" id="KW-0134">Cell wall</keyword>
<evidence type="ECO:0000313" key="8">
    <source>
        <dbReference type="Proteomes" id="UP000385544"/>
    </source>
</evidence>
<comment type="subcellular location">
    <subcellularLocation>
        <location evidence="1">Secreted</location>
        <location evidence="1">Cell wall</location>
        <topology evidence="1">Peptidoglycan-anchor</topology>
    </subcellularLocation>
</comment>
<dbReference type="InterPro" id="IPR011252">
    <property type="entry name" value="Fibrogen-bd_dom1"/>
</dbReference>
<dbReference type="Pfam" id="PF17961">
    <property type="entry name" value="Big_8"/>
    <property type="match status" value="1"/>
</dbReference>
<sequence>MFKIKRRTNKIIRGALFLLALLFSFHITVKQVIHAKTIPNVITSMKVTDSDGNPLQGDLKKWQDFKISATFSLPNNTVAAGDTTTIDFPKQLVYNSPNKSFNIVSSQGDIVAVANIDATNKKIVLTYTDYVEKHSDIKGTFDFHVRFDHREHKVNGKVDLEFKIDGKITNAGKPGFVGAGEAEKFAIVKGGWPLTNDPERLGYDVAINRTQETFKNAVIEDEFVGNGVIEADSVKIIKGYGFIIRQLPNGNCNKQKM</sequence>
<dbReference type="InterPro" id="IPR041171">
    <property type="entry name" value="SDR_Ig"/>
</dbReference>
<dbReference type="GO" id="GO:0007155">
    <property type="term" value="P:cell adhesion"/>
    <property type="evidence" value="ECO:0007669"/>
    <property type="project" value="InterPro"/>
</dbReference>
<evidence type="ECO:0000313" key="7">
    <source>
        <dbReference type="EMBL" id="VUX01094.1"/>
    </source>
</evidence>
<evidence type="ECO:0000256" key="1">
    <source>
        <dbReference type="ARBA" id="ARBA00004168"/>
    </source>
</evidence>
<dbReference type="InterPro" id="IPR008966">
    <property type="entry name" value="Adhesion_dom_sf"/>
</dbReference>
<protein>
    <submittedName>
        <fullName evidence="7">Serine-aspartate repeat-containing protein E</fullName>
    </submittedName>
</protein>
<evidence type="ECO:0000256" key="4">
    <source>
        <dbReference type="ARBA" id="ARBA00022729"/>
    </source>
</evidence>
<keyword evidence="4" id="KW-0732">Signal</keyword>
<keyword evidence="3" id="KW-0964">Secreted</keyword>
<gene>
    <name evidence="7" type="primary">sdrE</name>
    <name evidence="7" type="ORF">SCSS39_01091</name>
</gene>
<reference evidence="7 8" key="1">
    <citation type="submission" date="2019-07" db="EMBL/GenBank/DDBJ databases">
        <authorList>
            <person name="Hibberd C M."/>
            <person name="Gehrig L. J."/>
            <person name="Chang H.-W."/>
            <person name="Venkatesh S."/>
        </authorList>
    </citation>
    <scope>NUCLEOTIDE SEQUENCE [LARGE SCALE GENOMIC DNA]</scope>
    <source>
        <strain evidence="7">Streptococcus_constellatus_SS_Bg39</strain>
    </source>
</reference>
<dbReference type="EMBL" id="CABHMZ010000016">
    <property type="protein sequence ID" value="VUX01094.1"/>
    <property type="molecule type" value="Genomic_DNA"/>
</dbReference>
<evidence type="ECO:0000256" key="3">
    <source>
        <dbReference type="ARBA" id="ARBA00022525"/>
    </source>
</evidence>
<dbReference type="Proteomes" id="UP000385544">
    <property type="component" value="Unassembled WGS sequence"/>
</dbReference>
<dbReference type="SUPFAM" id="SSF49401">
    <property type="entry name" value="Bacterial adhesins"/>
    <property type="match status" value="1"/>
</dbReference>
<evidence type="ECO:0000259" key="6">
    <source>
        <dbReference type="Pfam" id="PF17961"/>
    </source>
</evidence>
<proteinExistence type="predicted"/>
<organism evidence="7 8">
    <name type="scientific">Streptococcus constellatus</name>
    <dbReference type="NCBI Taxonomy" id="76860"/>
    <lineage>
        <taxon>Bacteria</taxon>
        <taxon>Bacillati</taxon>
        <taxon>Bacillota</taxon>
        <taxon>Bacilli</taxon>
        <taxon>Lactobacillales</taxon>
        <taxon>Streptococcaceae</taxon>
        <taxon>Streptococcus</taxon>
        <taxon>Streptococcus anginosus group</taxon>
    </lineage>
</organism>
<keyword evidence="5" id="KW-0572">Peptidoglycan-anchor</keyword>
<evidence type="ECO:0000256" key="2">
    <source>
        <dbReference type="ARBA" id="ARBA00022512"/>
    </source>
</evidence>
<dbReference type="AlphaFoldDB" id="A0A564T216"/>
<accession>A0A564T216</accession>
<feature type="domain" description="SDR-like Ig" evidence="6">
    <location>
        <begin position="59"/>
        <end position="157"/>
    </location>
</feature>
<dbReference type="Gene3D" id="2.60.40.1280">
    <property type="match status" value="1"/>
</dbReference>